<dbReference type="InterPro" id="IPR009057">
    <property type="entry name" value="Homeodomain-like_sf"/>
</dbReference>
<dbReference type="Proteomes" id="UP000324222">
    <property type="component" value="Unassembled WGS sequence"/>
</dbReference>
<reference evidence="4 5" key="1">
    <citation type="submission" date="2019-05" db="EMBL/GenBank/DDBJ databases">
        <title>Another draft genome of Portunus trituberculatus and its Hox gene families provides insights of decapod evolution.</title>
        <authorList>
            <person name="Jeong J.-H."/>
            <person name="Song I."/>
            <person name="Kim S."/>
            <person name="Choi T."/>
            <person name="Kim D."/>
            <person name="Ryu S."/>
            <person name="Kim W."/>
        </authorList>
    </citation>
    <scope>NUCLEOTIDE SEQUENCE [LARGE SCALE GENOMIC DNA]</scope>
    <source>
        <tissue evidence="4">Muscle</tissue>
    </source>
</reference>
<dbReference type="InterPro" id="IPR002492">
    <property type="entry name" value="Transposase_Tc1-like"/>
</dbReference>
<dbReference type="GO" id="GO:0015074">
    <property type="term" value="P:DNA integration"/>
    <property type="evidence" value="ECO:0007669"/>
    <property type="project" value="InterPro"/>
</dbReference>
<evidence type="ECO:0000259" key="3">
    <source>
        <dbReference type="Pfam" id="PF13518"/>
    </source>
</evidence>
<dbReference type="InterPro" id="IPR055247">
    <property type="entry name" value="InsJ-like_HTH"/>
</dbReference>
<evidence type="ECO:0000313" key="4">
    <source>
        <dbReference type="EMBL" id="MPC69979.1"/>
    </source>
</evidence>
<dbReference type="GO" id="GO:0003677">
    <property type="term" value="F:DNA binding"/>
    <property type="evidence" value="ECO:0007669"/>
    <property type="project" value="InterPro"/>
</dbReference>
<dbReference type="GO" id="GO:0006313">
    <property type="term" value="P:DNA transposition"/>
    <property type="evidence" value="ECO:0007669"/>
    <property type="project" value="InterPro"/>
</dbReference>
<dbReference type="GO" id="GO:0005634">
    <property type="term" value="C:nucleus"/>
    <property type="evidence" value="ECO:0007669"/>
    <property type="project" value="UniProtKB-SubCell"/>
</dbReference>
<dbReference type="Gene3D" id="3.30.420.10">
    <property type="entry name" value="Ribonuclease H-like superfamily/Ribonuclease H"/>
    <property type="match status" value="1"/>
</dbReference>
<sequence>MSAVSTKLLPGPVTYNLVNYSLDTTRATMNRQEEKIFQCGEIIGIRAGMSIAVISTELAITKSTVRRWCQRWEETGNVIDEARCRRPRKTSLADNRAILESAIQSPLKTAVAIRNELQLQLSPGTVRNRLHEAGIHHRTPAVKGKLTDEHRAARLEFAQQHIDNGLDYWGRVIFSDEKTFTSNTHGRLHCWRRYNTRYDCQNIYEEGRSGRITCNVWGSVHLHGVRGADRDTRTVHSRTIYRDHGGTPRK</sequence>
<comment type="subcellular location">
    <subcellularLocation>
        <location evidence="1">Nucleus</location>
    </subcellularLocation>
</comment>
<dbReference type="SUPFAM" id="SSF46689">
    <property type="entry name" value="Homeodomain-like"/>
    <property type="match status" value="1"/>
</dbReference>
<feature type="domain" description="Insertion element IS150 protein InsJ-like helix-turn-helix" evidence="3">
    <location>
        <begin position="47"/>
        <end position="77"/>
    </location>
</feature>
<keyword evidence="5" id="KW-1185">Reference proteome</keyword>
<gene>
    <name evidence="4" type="primary">tc1a_3</name>
    <name evidence="4" type="ORF">E2C01_064212</name>
</gene>
<dbReference type="Pfam" id="PF01498">
    <property type="entry name" value="HTH_Tnp_Tc3_2"/>
    <property type="match status" value="1"/>
</dbReference>
<accession>A0A5B7HJS8</accession>
<protein>
    <submittedName>
        <fullName evidence="4">Transposable element Tc1 transposase</fullName>
    </submittedName>
</protein>
<evidence type="ECO:0000313" key="5">
    <source>
        <dbReference type="Proteomes" id="UP000324222"/>
    </source>
</evidence>
<name>A0A5B7HJS8_PORTR</name>
<organism evidence="4 5">
    <name type="scientific">Portunus trituberculatus</name>
    <name type="common">Swimming crab</name>
    <name type="synonym">Neptunus trituberculatus</name>
    <dbReference type="NCBI Taxonomy" id="210409"/>
    <lineage>
        <taxon>Eukaryota</taxon>
        <taxon>Metazoa</taxon>
        <taxon>Ecdysozoa</taxon>
        <taxon>Arthropoda</taxon>
        <taxon>Crustacea</taxon>
        <taxon>Multicrustacea</taxon>
        <taxon>Malacostraca</taxon>
        <taxon>Eumalacostraca</taxon>
        <taxon>Eucarida</taxon>
        <taxon>Decapoda</taxon>
        <taxon>Pleocyemata</taxon>
        <taxon>Brachyura</taxon>
        <taxon>Eubrachyura</taxon>
        <taxon>Portunoidea</taxon>
        <taxon>Portunidae</taxon>
        <taxon>Portuninae</taxon>
        <taxon>Portunus</taxon>
    </lineage>
</organism>
<dbReference type="OrthoDB" id="6367375at2759"/>
<feature type="domain" description="Transposase Tc1-like" evidence="2">
    <location>
        <begin position="96"/>
        <end position="163"/>
    </location>
</feature>
<proteinExistence type="predicted"/>
<dbReference type="Gene3D" id="1.10.10.10">
    <property type="entry name" value="Winged helix-like DNA-binding domain superfamily/Winged helix DNA-binding domain"/>
    <property type="match status" value="1"/>
</dbReference>
<evidence type="ECO:0000259" key="2">
    <source>
        <dbReference type="Pfam" id="PF01498"/>
    </source>
</evidence>
<evidence type="ECO:0000256" key="1">
    <source>
        <dbReference type="ARBA" id="ARBA00004123"/>
    </source>
</evidence>
<dbReference type="InterPro" id="IPR036388">
    <property type="entry name" value="WH-like_DNA-bd_sf"/>
</dbReference>
<dbReference type="Pfam" id="PF13518">
    <property type="entry name" value="HTH_28"/>
    <property type="match status" value="1"/>
</dbReference>
<dbReference type="EMBL" id="VSRR010030308">
    <property type="protein sequence ID" value="MPC69979.1"/>
    <property type="molecule type" value="Genomic_DNA"/>
</dbReference>
<dbReference type="InterPro" id="IPR036397">
    <property type="entry name" value="RNaseH_sf"/>
</dbReference>
<comment type="caution">
    <text evidence="4">The sequence shown here is derived from an EMBL/GenBank/DDBJ whole genome shotgun (WGS) entry which is preliminary data.</text>
</comment>
<dbReference type="AlphaFoldDB" id="A0A5B7HJS8"/>